<dbReference type="EnsemblProtists" id="EKX39259">
    <property type="protein sequence ID" value="EKX39259"/>
    <property type="gene ID" value="GUITHDRAFT_57949"/>
</dbReference>
<dbReference type="PANTHER" id="PTHR12241:SF145">
    <property type="entry name" value="TUBULIN POLYGLUTAMYLASE TTLL5"/>
    <property type="match status" value="1"/>
</dbReference>
<evidence type="ECO:0000256" key="5">
    <source>
        <dbReference type="ARBA" id="ARBA00049274"/>
    </source>
</evidence>
<organism evidence="6">
    <name type="scientific">Guillardia theta (strain CCMP2712)</name>
    <name type="common">Cryptophyte</name>
    <dbReference type="NCBI Taxonomy" id="905079"/>
    <lineage>
        <taxon>Eukaryota</taxon>
        <taxon>Cryptophyceae</taxon>
        <taxon>Pyrenomonadales</taxon>
        <taxon>Geminigeraceae</taxon>
        <taxon>Guillardia</taxon>
    </lineage>
</organism>
<reference evidence="8" key="2">
    <citation type="submission" date="2012-11" db="EMBL/GenBank/DDBJ databases">
        <authorList>
            <person name="Kuo A."/>
            <person name="Curtis B.A."/>
            <person name="Tanifuji G."/>
            <person name="Burki F."/>
            <person name="Gruber A."/>
            <person name="Irimia M."/>
            <person name="Maruyama S."/>
            <person name="Arias M.C."/>
            <person name="Ball S.G."/>
            <person name="Gile G.H."/>
            <person name="Hirakawa Y."/>
            <person name="Hopkins J.F."/>
            <person name="Rensing S.A."/>
            <person name="Schmutz J."/>
            <person name="Symeonidi A."/>
            <person name="Elias M."/>
            <person name="Eveleigh R.J."/>
            <person name="Herman E.K."/>
            <person name="Klute M.J."/>
            <person name="Nakayama T."/>
            <person name="Obornik M."/>
            <person name="Reyes-Prieto A."/>
            <person name="Armbrust E.V."/>
            <person name="Aves S.J."/>
            <person name="Beiko R.G."/>
            <person name="Coutinho P."/>
            <person name="Dacks J.B."/>
            <person name="Durnford D.G."/>
            <person name="Fast N.M."/>
            <person name="Green B.R."/>
            <person name="Grisdale C."/>
            <person name="Hempe F."/>
            <person name="Henrissat B."/>
            <person name="Hoppner M.P."/>
            <person name="Ishida K.-I."/>
            <person name="Kim E."/>
            <person name="Koreny L."/>
            <person name="Kroth P.G."/>
            <person name="Liu Y."/>
            <person name="Malik S.-B."/>
            <person name="Maier U.G."/>
            <person name="McRose D."/>
            <person name="Mock T."/>
            <person name="Neilson J.A."/>
            <person name="Onodera N.T."/>
            <person name="Poole A.M."/>
            <person name="Pritham E.J."/>
            <person name="Richards T.A."/>
            <person name="Rocap G."/>
            <person name="Roy S.W."/>
            <person name="Sarai C."/>
            <person name="Schaack S."/>
            <person name="Shirato S."/>
            <person name="Slamovits C.H."/>
            <person name="Spencer D.F."/>
            <person name="Suzuki S."/>
            <person name="Worden A.Z."/>
            <person name="Zauner S."/>
            <person name="Barry K."/>
            <person name="Bell C."/>
            <person name="Bharti A.K."/>
            <person name="Crow J.A."/>
            <person name="Grimwood J."/>
            <person name="Kramer R."/>
            <person name="Lindquist E."/>
            <person name="Lucas S."/>
            <person name="Salamov A."/>
            <person name="McFadden G.I."/>
            <person name="Lane C.E."/>
            <person name="Keeling P.J."/>
            <person name="Gray M.W."/>
            <person name="Grigoriev I.V."/>
            <person name="Archibald J.M."/>
        </authorList>
    </citation>
    <scope>NUCLEOTIDE SEQUENCE</scope>
    <source>
        <strain evidence="8">CCMP2712</strain>
    </source>
</reference>
<proteinExistence type="predicted"/>
<dbReference type="GO" id="GO:0070740">
    <property type="term" value="F:tubulin-glutamic acid ligase activity"/>
    <property type="evidence" value="ECO:0007669"/>
    <property type="project" value="TreeGrafter"/>
</dbReference>
<keyword evidence="3" id="KW-0067">ATP-binding</keyword>
<dbReference type="GO" id="GO:0000226">
    <property type="term" value="P:microtubule cytoskeleton organization"/>
    <property type="evidence" value="ECO:0007669"/>
    <property type="project" value="TreeGrafter"/>
</dbReference>
<evidence type="ECO:0000256" key="2">
    <source>
        <dbReference type="ARBA" id="ARBA00022741"/>
    </source>
</evidence>
<dbReference type="STRING" id="905079.L1ITQ3"/>
<comment type="catalytic activity">
    <reaction evidence="5">
        <text>L-glutamyl-[protein] + L-glutamate + ATP = gamma-L-glutamyl-L-glutamyl-[protein] + ADP + phosphate + H(+)</text>
        <dbReference type="Rhea" id="RHEA:60144"/>
        <dbReference type="Rhea" id="RHEA-COMP:10208"/>
        <dbReference type="Rhea" id="RHEA-COMP:15517"/>
        <dbReference type="ChEBI" id="CHEBI:15378"/>
        <dbReference type="ChEBI" id="CHEBI:29973"/>
        <dbReference type="ChEBI" id="CHEBI:29985"/>
        <dbReference type="ChEBI" id="CHEBI:30616"/>
        <dbReference type="ChEBI" id="CHEBI:43474"/>
        <dbReference type="ChEBI" id="CHEBI:143622"/>
        <dbReference type="ChEBI" id="CHEBI:456216"/>
    </reaction>
    <physiologicalReaction direction="left-to-right" evidence="5">
        <dbReference type="Rhea" id="RHEA:60145"/>
    </physiologicalReaction>
</comment>
<dbReference type="Gene3D" id="3.30.470.20">
    <property type="entry name" value="ATP-grasp fold, B domain"/>
    <property type="match status" value="1"/>
</dbReference>
<reference evidence="7" key="3">
    <citation type="submission" date="2016-03" db="UniProtKB">
        <authorList>
            <consortium name="EnsemblProtists"/>
        </authorList>
    </citation>
    <scope>IDENTIFICATION</scope>
</reference>
<dbReference type="Pfam" id="PF03133">
    <property type="entry name" value="TTL"/>
    <property type="match status" value="1"/>
</dbReference>
<dbReference type="KEGG" id="gtt:GUITHDRAFT_57949"/>
<sequence>VAWGSSLSSEEISRLKPSQKHNHLPGWDSLNNKATLGEVARTHSSRGSSLADNVPLTFVLPQHADELLAHHRRGGGPYIVKPVGGTRGKGIRLMTEVSDAFLKERRRLVVQQYIMNPHLLQGRKYDLRLYVAVTSSDPLRLYIHEQGYGRFCSEEYDLSRPQDLHITNSNFQKFHELYALSGSSSRTRPAGNKWHIDIIRREWEREGNRGVWERIKTAITKVFIMFKVLLKFSSRGVAASQSSCFSLFGIDVLLDDQLKPWLLELNSLPSTGTSSPLDIEVKTSVINDLLHLLGLV</sequence>
<evidence type="ECO:0000313" key="6">
    <source>
        <dbReference type="EMBL" id="EKX39259.1"/>
    </source>
</evidence>
<dbReference type="eggNOG" id="KOG2157">
    <property type="taxonomic scope" value="Eukaryota"/>
</dbReference>
<dbReference type="Proteomes" id="UP000011087">
    <property type="component" value="Unassembled WGS sequence"/>
</dbReference>
<evidence type="ECO:0000313" key="8">
    <source>
        <dbReference type="Proteomes" id="UP000011087"/>
    </source>
</evidence>
<dbReference type="GO" id="GO:0036064">
    <property type="term" value="C:ciliary basal body"/>
    <property type="evidence" value="ECO:0007669"/>
    <property type="project" value="TreeGrafter"/>
</dbReference>
<evidence type="ECO:0000256" key="3">
    <source>
        <dbReference type="ARBA" id="ARBA00022840"/>
    </source>
</evidence>
<dbReference type="PaxDb" id="55529-EKX39259"/>
<evidence type="ECO:0000313" key="7">
    <source>
        <dbReference type="EnsemblProtists" id="EKX39259"/>
    </source>
</evidence>
<dbReference type="EMBL" id="JH993041">
    <property type="protein sequence ID" value="EKX39259.1"/>
    <property type="molecule type" value="Genomic_DNA"/>
</dbReference>
<dbReference type="AlphaFoldDB" id="L1ITQ3"/>
<dbReference type="RefSeq" id="XP_005826239.1">
    <property type="nucleotide sequence ID" value="XM_005826182.1"/>
</dbReference>
<dbReference type="OrthoDB" id="202825at2759"/>
<dbReference type="GO" id="GO:0005524">
    <property type="term" value="F:ATP binding"/>
    <property type="evidence" value="ECO:0007669"/>
    <property type="project" value="UniProtKB-KW"/>
</dbReference>
<dbReference type="HOGENOM" id="CLU_010131_1_1_1"/>
<dbReference type="GeneID" id="17296021"/>
<dbReference type="GO" id="GO:0015631">
    <property type="term" value="F:tubulin binding"/>
    <property type="evidence" value="ECO:0007669"/>
    <property type="project" value="TreeGrafter"/>
</dbReference>
<dbReference type="OMA" id="TRYECIN"/>
<evidence type="ECO:0000256" key="4">
    <source>
        <dbReference type="ARBA" id="ARBA00041448"/>
    </source>
</evidence>
<protein>
    <recommendedName>
        <fullName evidence="4">Tubulin--tyrosine ligase-like protein 5</fullName>
    </recommendedName>
</protein>
<keyword evidence="2" id="KW-0547">Nucleotide-binding</keyword>
<dbReference type="PROSITE" id="PS51221">
    <property type="entry name" value="TTL"/>
    <property type="match status" value="1"/>
</dbReference>
<feature type="non-terminal residue" evidence="6">
    <location>
        <position position="1"/>
    </location>
</feature>
<accession>L1ITQ3</accession>
<gene>
    <name evidence="6" type="ORF">GUITHDRAFT_57949</name>
</gene>
<reference evidence="6 8" key="1">
    <citation type="journal article" date="2012" name="Nature">
        <title>Algal genomes reveal evolutionary mosaicism and the fate of nucleomorphs.</title>
        <authorList>
            <consortium name="DOE Joint Genome Institute"/>
            <person name="Curtis B.A."/>
            <person name="Tanifuji G."/>
            <person name="Burki F."/>
            <person name="Gruber A."/>
            <person name="Irimia M."/>
            <person name="Maruyama S."/>
            <person name="Arias M.C."/>
            <person name="Ball S.G."/>
            <person name="Gile G.H."/>
            <person name="Hirakawa Y."/>
            <person name="Hopkins J.F."/>
            <person name="Kuo A."/>
            <person name="Rensing S.A."/>
            <person name="Schmutz J."/>
            <person name="Symeonidi A."/>
            <person name="Elias M."/>
            <person name="Eveleigh R.J."/>
            <person name="Herman E.K."/>
            <person name="Klute M.J."/>
            <person name="Nakayama T."/>
            <person name="Obornik M."/>
            <person name="Reyes-Prieto A."/>
            <person name="Armbrust E.V."/>
            <person name="Aves S.J."/>
            <person name="Beiko R.G."/>
            <person name="Coutinho P."/>
            <person name="Dacks J.B."/>
            <person name="Durnford D.G."/>
            <person name="Fast N.M."/>
            <person name="Green B.R."/>
            <person name="Grisdale C.J."/>
            <person name="Hempel F."/>
            <person name="Henrissat B."/>
            <person name="Hoppner M.P."/>
            <person name="Ishida K."/>
            <person name="Kim E."/>
            <person name="Koreny L."/>
            <person name="Kroth P.G."/>
            <person name="Liu Y."/>
            <person name="Malik S.B."/>
            <person name="Maier U.G."/>
            <person name="McRose D."/>
            <person name="Mock T."/>
            <person name="Neilson J.A."/>
            <person name="Onodera N.T."/>
            <person name="Poole A.M."/>
            <person name="Pritham E.J."/>
            <person name="Richards T.A."/>
            <person name="Rocap G."/>
            <person name="Roy S.W."/>
            <person name="Sarai C."/>
            <person name="Schaack S."/>
            <person name="Shirato S."/>
            <person name="Slamovits C.H."/>
            <person name="Spencer D.F."/>
            <person name="Suzuki S."/>
            <person name="Worden A.Z."/>
            <person name="Zauner S."/>
            <person name="Barry K."/>
            <person name="Bell C."/>
            <person name="Bharti A.K."/>
            <person name="Crow J.A."/>
            <person name="Grimwood J."/>
            <person name="Kramer R."/>
            <person name="Lindquist E."/>
            <person name="Lucas S."/>
            <person name="Salamov A."/>
            <person name="McFadden G.I."/>
            <person name="Lane C.E."/>
            <person name="Keeling P.J."/>
            <person name="Gray M.W."/>
            <person name="Grigoriev I.V."/>
            <person name="Archibald J.M."/>
        </authorList>
    </citation>
    <scope>NUCLEOTIDE SEQUENCE</scope>
    <source>
        <strain evidence="6 8">CCMP2712</strain>
    </source>
</reference>
<name>L1ITQ3_GUITC</name>
<keyword evidence="8" id="KW-1185">Reference proteome</keyword>
<feature type="non-terminal residue" evidence="6">
    <location>
        <position position="296"/>
    </location>
</feature>
<evidence type="ECO:0000256" key="1">
    <source>
        <dbReference type="ARBA" id="ARBA00022598"/>
    </source>
</evidence>
<keyword evidence="1" id="KW-0436">Ligase</keyword>
<dbReference type="PANTHER" id="PTHR12241">
    <property type="entry name" value="TUBULIN POLYGLUTAMYLASE"/>
    <property type="match status" value="1"/>
</dbReference>
<dbReference type="InterPro" id="IPR004344">
    <property type="entry name" value="TTL/TTLL_fam"/>
</dbReference>
<dbReference type="SUPFAM" id="SSF56059">
    <property type="entry name" value="Glutathione synthetase ATP-binding domain-like"/>
    <property type="match status" value="1"/>
</dbReference>